<dbReference type="RefSeq" id="WP_285575375.1">
    <property type="nucleotide sequence ID" value="NZ_BSDE01000004.1"/>
</dbReference>
<dbReference type="Proteomes" id="UP001165069">
    <property type="component" value="Unassembled WGS sequence"/>
</dbReference>
<dbReference type="Pfam" id="PF00072">
    <property type="entry name" value="Response_reg"/>
    <property type="match status" value="1"/>
</dbReference>
<name>A0ABQ5QGQ6_9BACT</name>
<dbReference type="EMBL" id="BSDE01000004">
    <property type="protein sequence ID" value="GLH73787.1"/>
    <property type="molecule type" value="Genomic_DNA"/>
</dbReference>
<comment type="caution">
    <text evidence="5">The sequence shown here is derived from an EMBL/GenBank/DDBJ whole genome shotgun (WGS) entry which is preliminary data.</text>
</comment>
<evidence type="ECO:0000256" key="3">
    <source>
        <dbReference type="PROSITE-ProRule" id="PRU00169"/>
    </source>
</evidence>
<evidence type="ECO:0000256" key="1">
    <source>
        <dbReference type="ARBA" id="ARBA00022553"/>
    </source>
</evidence>
<accession>A0ABQ5QGQ6</accession>
<proteinExistence type="predicted"/>
<evidence type="ECO:0000259" key="4">
    <source>
        <dbReference type="PROSITE" id="PS50110"/>
    </source>
</evidence>
<feature type="modified residue" description="4-aspartylphosphate" evidence="3">
    <location>
        <position position="52"/>
    </location>
</feature>
<dbReference type="SMART" id="SM00448">
    <property type="entry name" value="REC"/>
    <property type="match status" value="1"/>
</dbReference>
<dbReference type="PANTHER" id="PTHR45339">
    <property type="entry name" value="HYBRID SIGNAL TRANSDUCTION HISTIDINE KINASE J"/>
    <property type="match status" value="1"/>
</dbReference>
<evidence type="ECO:0000313" key="6">
    <source>
        <dbReference type="Proteomes" id="UP001165069"/>
    </source>
</evidence>
<dbReference type="InterPro" id="IPR001789">
    <property type="entry name" value="Sig_transdc_resp-reg_receiver"/>
</dbReference>
<keyword evidence="1 3" id="KW-0597">Phosphoprotein</keyword>
<sequence>MPRILLVEDNELNRDSLSRLLMRQGMEVIFAVNGEEGVRVALAEQPDLVLMDIGLPVLDGFDATRTLRERGAAMPIIALTAHALQSDQDKALAAGCNDFETKPVEFQQLMRKIRKLLGLGS</sequence>
<organism evidence="5 6">
    <name type="scientific">Geothrix limicola</name>
    <dbReference type="NCBI Taxonomy" id="2927978"/>
    <lineage>
        <taxon>Bacteria</taxon>
        <taxon>Pseudomonadati</taxon>
        <taxon>Acidobacteriota</taxon>
        <taxon>Holophagae</taxon>
        <taxon>Holophagales</taxon>
        <taxon>Holophagaceae</taxon>
        <taxon>Geothrix</taxon>
    </lineage>
</organism>
<dbReference type="Gene3D" id="3.40.50.2300">
    <property type="match status" value="1"/>
</dbReference>
<dbReference type="PANTHER" id="PTHR45339:SF1">
    <property type="entry name" value="HYBRID SIGNAL TRANSDUCTION HISTIDINE KINASE J"/>
    <property type="match status" value="1"/>
</dbReference>
<evidence type="ECO:0000256" key="2">
    <source>
        <dbReference type="ARBA" id="ARBA00023012"/>
    </source>
</evidence>
<feature type="domain" description="Response regulatory" evidence="4">
    <location>
        <begin position="3"/>
        <end position="117"/>
    </location>
</feature>
<evidence type="ECO:0000313" key="5">
    <source>
        <dbReference type="EMBL" id="GLH73787.1"/>
    </source>
</evidence>
<protein>
    <submittedName>
        <fullName evidence="5">Response regulator</fullName>
    </submittedName>
</protein>
<reference evidence="5 6" key="1">
    <citation type="journal article" date="2023" name="Antonie Van Leeuwenhoek">
        <title>Mesoterricola silvestris gen. nov., sp. nov., Mesoterricola sediminis sp. nov., Geothrix oryzae sp. nov., Geothrix edaphica sp. nov., Geothrix rubra sp. nov., and Geothrix limicola sp. nov., six novel members of Acidobacteriota isolated from soils.</title>
        <authorList>
            <person name="Itoh H."/>
            <person name="Sugisawa Y."/>
            <person name="Mise K."/>
            <person name="Xu Z."/>
            <person name="Kuniyasu M."/>
            <person name="Ushijima N."/>
            <person name="Kawano K."/>
            <person name="Kobayashi E."/>
            <person name="Shiratori Y."/>
            <person name="Masuda Y."/>
            <person name="Senoo K."/>
        </authorList>
    </citation>
    <scope>NUCLEOTIDE SEQUENCE [LARGE SCALE GENOMIC DNA]</scope>
    <source>
        <strain evidence="5 6">Red804</strain>
    </source>
</reference>
<gene>
    <name evidence="5" type="ORF">GETHLI_22890</name>
</gene>
<dbReference type="InterPro" id="IPR011006">
    <property type="entry name" value="CheY-like_superfamily"/>
</dbReference>
<keyword evidence="2" id="KW-0902">Two-component regulatory system</keyword>
<dbReference type="SUPFAM" id="SSF52172">
    <property type="entry name" value="CheY-like"/>
    <property type="match status" value="1"/>
</dbReference>
<keyword evidence="6" id="KW-1185">Reference proteome</keyword>
<dbReference type="PROSITE" id="PS50110">
    <property type="entry name" value="RESPONSE_REGULATORY"/>
    <property type="match status" value="1"/>
</dbReference>